<sequence>MIINTPKVLAAFVKDSRKRQGLSQSDVASRVGLRQATISEFENNPDRTSIETILKILAAMKLDMHLISEHTSIKTSSNSINTGDEW</sequence>
<dbReference type="PROSITE" id="PS50943">
    <property type="entry name" value="HTH_CROC1"/>
    <property type="match status" value="1"/>
</dbReference>
<dbReference type="Gene3D" id="1.10.260.40">
    <property type="entry name" value="lambda repressor-like DNA-binding domains"/>
    <property type="match status" value="1"/>
</dbReference>
<proteinExistence type="predicted"/>
<dbReference type="CDD" id="cd00093">
    <property type="entry name" value="HTH_XRE"/>
    <property type="match status" value="1"/>
</dbReference>
<reference evidence="3" key="1">
    <citation type="journal article" date="2019" name="Int. J. Syst. Evol. Microbiol.">
        <title>The Global Catalogue of Microorganisms (GCM) 10K type strain sequencing project: providing services to taxonomists for standard genome sequencing and annotation.</title>
        <authorList>
            <consortium name="The Broad Institute Genomics Platform"/>
            <consortium name="The Broad Institute Genome Sequencing Center for Infectious Disease"/>
            <person name="Wu L."/>
            <person name="Ma J."/>
        </authorList>
    </citation>
    <scope>NUCLEOTIDE SEQUENCE [LARGE SCALE GENOMIC DNA]</scope>
    <source>
        <strain evidence="3">NBRC 111146</strain>
    </source>
</reference>
<dbReference type="InterPro" id="IPR010982">
    <property type="entry name" value="Lambda_DNA-bd_dom_sf"/>
</dbReference>
<accession>A0ABQ6EL99</accession>
<comment type="caution">
    <text evidence="2">The sequence shown here is derived from an EMBL/GenBank/DDBJ whole genome shotgun (WGS) entry which is preliminary data.</text>
</comment>
<dbReference type="EMBL" id="BSPV01000003">
    <property type="protein sequence ID" value="GLT13912.1"/>
    <property type="molecule type" value="Genomic_DNA"/>
</dbReference>
<dbReference type="SMART" id="SM00530">
    <property type="entry name" value="HTH_XRE"/>
    <property type="match status" value="1"/>
</dbReference>
<dbReference type="Pfam" id="PF01381">
    <property type="entry name" value="HTH_3"/>
    <property type="match status" value="1"/>
</dbReference>
<gene>
    <name evidence="2" type="ORF">GCM10007931_08860</name>
</gene>
<organism evidence="2 3">
    <name type="scientific">Vibrio algivorus</name>
    <dbReference type="NCBI Taxonomy" id="1667024"/>
    <lineage>
        <taxon>Bacteria</taxon>
        <taxon>Pseudomonadati</taxon>
        <taxon>Pseudomonadota</taxon>
        <taxon>Gammaproteobacteria</taxon>
        <taxon>Vibrionales</taxon>
        <taxon>Vibrionaceae</taxon>
        <taxon>Vibrio</taxon>
    </lineage>
</organism>
<dbReference type="SUPFAM" id="SSF47413">
    <property type="entry name" value="lambda repressor-like DNA-binding domains"/>
    <property type="match status" value="1"/>
</dbReference>
<evidence type="ECO:0000313" key="3">
    <source>
        <dbReference type="Proteomes" id="UP001157156"/>
    </source>
</evidence>
<keyword evidence="3" id="KW-1185">Reference proteome</keyword>
<name>A0ABQ6EL99_9VIBR</name>
<protein>
    <recommendedName>
        <fullName evidence="1">HTH cro/C1-type domain-containing protein</fullName>
    </recommendedName>
</protein>
<evidence type="ECO:0000259" key="1">
    <source>
        <dbReference type="PROSITE" id="PS50943"/>
    </source>
</evidence>
<evidence type="ECO:0000313" key="2">
    <source>
        <dbReference type="EMBL" id="GLT13912.1"/>
    </source>
</evidence>
<dbReference type="InterPro" id="IPR001387">
    <property type="entry name" value="Cro/C1-type_HTH"/>
</dbReference>
<dbReference type="Proteomes" id="UP001157156">
    <property type="component" value="Unassembled WGS sequence"/>
</dbReference>
<dbReference type="RefSeq" id="WP_089124287.1">
    <property type="nucleotide sequence ID" value="NZ_BSPV01000003.1"/>
</dbReference>
<feature type="domain" description="HTH cro/C1-type" evidence="1">
    <location>
        <begin position="13"/>
        <end position="67"/>
    </location>
</feature>